<dbReference type="InterPro" id="IPR019184">
    <property type="entry name" value="Uncharacterised_TM-17"/>
</dbReference>
<keyword evidence="6" id="KW-0966">Cell projection</keyword>
<feature type="transmembrane region" description="Helical" evidence="7">
    <location>
        <begin position="58"/>
        <end position="80"/>
    </location>
</feature>
<sequence length="227" mass="25135">MLAMAAQTPLPLNLRRGLTAFSSSLFINNKTRDSGAAGVGGMLGALPSPALPYLAHEVLASLPLQMMLYFNACYFPFWCLGEGMMLQLKYSLLPRYYQLLLLAAFLILTLTEGARLYLGYIGNLQEKVPELAGFLLLSFLIQLPLLLFLLTDDHIIRLPLEMAVHSLFLAFLISEVVAAFLALRVMTTQLAAQFYLQQFTRLCCPCKCQHSAAATSSALKPSEHRQT</sequence>
<dbReference type="Ensembl" id="ENSABRT00000005837.1">
    <property type="protein sequence ID" value="ENSABRP00000004078.1"/>
    <property type="gene ID" value="ENSABRG00000003822.1"/>
</dbReference>
<evidence type="ECO:0000313" key="9">
    <source>
        <dbReference type="Proteomes" id="UP000694426"/>
    </source>
</evidence>
<keyword evidence="3 7" id="KW-0812">Transmembrane</keyword>
<proteinExistence type="predicted"/>
<dbReference type="AlphaFoldDB" id="A0A8B9BGN6"/>
<dbReference type="Pfam" id="PF09799">
    <property type="entry name" value="Transmemb_17"/>
    <property type="match status" value="1"/>
</dbReference>
<keyword evidence="5 7" id="KW-0472">Membrane</keyword>
<evidence type="ECO:0008006" key="10">
    <source>
        <dbReference type="Google" id="ProtNLM"/>
    </source>
</evidence>
<keyword evidence="4 7" id="KW-1133">Transmembrane helix</keyword>
<evidence type="ECO:0000256" key="3">
    <source>
        <dbReference type="ARBA" id="ARBA00022692"/>
    </source>
</evidence>
<evidence type="ECO:0000256" key="5">
    <source>
        <dbReference type="ARBA" id="ARBA00023136"/>
    </source>
</evidence>
<dbReference type="GO" id="GO:1905515">
    <property type="term" value="P:non-motile cilium assembly"/>
    <property type="evidence" value="ECO:0007669"/>
    <property type="project" value="TreeGrafter"/>
</dbReference>
<name>A0A8B9BGN6_9AVES</name>
<evidence type="ECO:0000256" key="7">
    <source>
        <dbReference type="SAM" id="Phobius"/>
    </source>
</evidence>
<feature type="transmembrane region" description="Helical" evidence="7">
    <location>
        <begin position="92"/>
        <end position="111"/>
    </location>
</feature>
<dbReference type="Proteomes" id="UP000694426">
    <property type="component" value="Unplaced"/>
</dbReference>
<organism evidence="8 9">
    <name type="scientific">Anser brachyrhynchus</name>
    <name type="common">Pink-footed goose</name>
    <dbReference type="NCBI Taxonomy" id="132585"/>
    <lineage>
        <taxon>Eukaryota</taxon>
        <taxon>Metazoa</taxon>
        <taxon>Chordata</taxon>
        <taxon>Craniata</taxon>
        <taxon>Vertebrata</taxon>
        <taxon>Euteleostomi</taxon>
        <taxon>Archelosauria</taxon>
        <taxon>Archosauria</taxon>
        <taxon>Dinosauria</taxon>
        <taxon>Saurischia</taxon>
        <taxon>Theropoda</taxon>
        <taxon>Coelurosauria</taxon>
        <taxon>Aves</taxon>
        <taxon>Neognathae</taxon>
        <taxon>Galloanserae</taxon>
        <taxon>Anseriformes</taxon>
        <taxon>Anatidae</taxon>
        <taxon>Anserinae</taxon>
        <taxon>Anser</taxon>
    </lineage>
</organism>
<evidence type="ECO:0000256" key="4">
    <source>
        <dbReference type="ARBA" id="ARBA00022989"/>
    </source>
</evidence>
<reference evidence="8" key="2">
    <citation type="submission" date="2025-09" db="UniProtKB">
        <authorList>
            <consortium name="Ensembl"/>
        </authorList>
    </citation>
    <scope>IDENTIFICATION</scope>
</reference>
<dbReference type="GO" id="GO:0016020">
    <property type="term" value="C:membrane"/>
    <property type="evidence" value="ECO:0007669"/>
    <property type="project" value="UniProtKB-SubCell"/>
</dbReference>
<evidence type="ECO:0000256" key="6">
    <source>
        <dbReference type="ARBA" id="ARBA00023273"/>
    </source>
</evidence>
<dbReference type="GO" id="GO:0035869">
    <property type="term" value="C:ciliary transition zone"/>
    <property type="evidence" value="ECO:0007669"/>
    <property type="project" value="TreeGrafter"/>
</dbReference>
<keyword evidence="9" id="KW-1185">Reference proteome</keyword>
<dbReference type="PANTHER" id="PTHR13531:SF4">
    <property type="entry name" value="TRANSMEMBRANE PROTEIN 17B"/>
    <property type="match status" value="1"/>
</dbReference>
<accession>A0A8B9BGN6</accession>
<comment type="subcellular location">
    <subcellularLocation>
        <location evidence="1">Cell projection</location>
        <location evidence="1">Cilium</location>
    </subcellularLocation>
    <subcellularLocation>
        <location evidence="2">Membrane</location>
        <topology evidence="2">Multi-pass membrane protein</topology>
    </subcellularLocation>
</comment>
<evidence type="ECO:0000313" key="8">
    <source>
        <dbReference type="Ensembl" id="ENSABRP00000004078.1"/>
    </source>
</evidence>
<dbReference type="GeneTree" id="ENSGT00940000153899"/>
<evidence type="ECO:0000256" key="2">
    <source>
        <dbReference type="ARBA" id="ARBA00004141"/>
    </source>
</evidence>
<feature type="transmembrane region" description="Helical" evidence="7">
    <location>
        <begin position="131"/>
        <end position="150"/>
    </location>
</feature>
<reference evidence="8" key="1">
    <citation type="submission" date="2025-08" db="UniProtKB">
        <authorList>
            <consortium name="Ensembl"/>
        </authorList>
    </citation>
    <scope>IDENTIFICATION</scope>
</reference>
<dbReference type="PANTHER" id="PTHR13531">
    <property type="entry name" value="GEO07735P1-RELATED-RELATED"/>
    <property type="match status" value="1"/>
</dbReference>
<protein>
    <recommendedName>
        <fullName evidence="10">Transmembrane protein 17B</fullName>
    </recommendedName>
</protein>
<evidence type="ECO:0000256" key="1">
    <source>
        <dbReference type="ARBA" id="ARBA00004138"/>
    </source>
</evidence>
<feature type="transmembrane region" description="Helical" evidence="7">
    <location>
        <begin position="162"/>
        <end position="183"/>
    </location>
</feature>